<reference evidence="3" key="1">
    <citation type="submission" date="2015-02" db="EMBL/GenBank/DDBJ databases">
        <authorList>
            <person name="Gon?alves P."/>
        </authorList>
    </citation>
    <scope>NUCLEOTIDE SEQUENCE [LARGE SCALE GENOMIC DNA]</scope>
</reference>
<dbReference type="InterPro" id="IPR018824">
    <property type="entry name" value="Conidiation-specific_6"/>
</dbReference>
<evidence type="ECO:0000313" key="2">
    <source>
        <dbReference type="EMBL" id="CEQ41731.1"/>
    </source>
</evidence>
<sequence>MVNHLEVNGKKVIEKDEHGNVVSEKDYGRVRAGYQAALHNPATSVETKRTAEKMLRTLESQHGEAPVVHHDNPEHNDEVHLHRVIGSYKAVLHRPTASDEAKRHAKEVLREMGALSPTPEPGEEEAEEEDRE</sequence>
<keyword evidence="3" id="KW-1185">Reference proteome</keyword>
<dbReference type="Pfam" id="PF10346">
    <property type="entry name" value="Con-6"/>
    <property type="match status" value="2"/>
</dbReference>
<name>A0A0D6EPE7_SPOSA</name>
<feature type="compositionally biased region" description="Acidic residues" evidence="1">
    <location>
        <begin position="121"/>
        <end position="132"/>
    </location>
</feature>
<dbReference type="Proteomes" id="UP000243876">
    <property type="component" value="Unassembled WGS sequence"/>
</dbReference>
<dbReference type="GO" id="GO:0005737">
    <property type="term" value="C:cytoplasm"/>
    <property type="evidence" value="ECO:0007669"/>
    <property type="project" value="TreeGrafter"/>
</dbReference>
<feature type="region of interest" description="Disordered" evidence="1">
    <location>
        <begin position="92"/>
        <end position="132"/>
    </location>
</feature>
<gene>
    <name evidence="2" type="primary">SPOSA6832_03494</name>
</gene>
<dbReference type="PANTHER" id="PTHR36576">
    <property type="entry name" value="UPF0654 PROTEIN C11D3.01C-RELATED"/>
    <property type="match status" value="1"/>
</dbReference>
<protein>
    <submittedName>
        <fullName evidence="2">SPOSA6832_03494-mRNA-1:cds</fullName>
    </submittedName>
</protein>
<dbReference type="InterPro" id="IPR052670">
    <property type="entry name" value="UPF0654_domain"/>
</dbReference>
<dbReference type="OrthoDB" id="5419162at2759"/>
<dbReference type="PANTHER" id="PTHR36576:SF1">
    <property type="entry name" value="UPF0654 PROTEIN C11D3.01C-RELATED"/>
    <property type="match status" value="1"/>
</dbReference>
<proteinExistence type="predicted"/>
<accession>A0A0D6EPE7</accession>
<evidence type="ECO:0000313" key="3">
    <source>
        <dbReference type="Proteomes" id="UP000243876"/>
    </source>
</evidence>
<organism evidence="2 3">
    <name type="scientific">Sporidiobolus salmonicolor</name>
    <name type="common">Yeast-like fungus</name>
    <name type="synonym">Sporobolomyces salmonicolor</name>
    <dbReference type="NCBI Taxonomy" id="5005"/>
    <lineage>
        <taxon>Eukaryota</taxon>
        <taxon>Fungi</taxon>
        <taxon>Dikarya</taxon>
        <taxon>Basidiomycota</taxon>
        <taxon>Pucciniomycotina</taxon>
        <taxon>Microbotryomycetes</taxon>
        <taxon>Sporidiobolales</taxon>
        <taxon>Sporidiobolaceae</taxon>
        <taxon>Sporobolomyces</taxon>
    </lineage>
</organism>
<evidence type="ECO:0000256" key="1">
    <source>
        <dbReference type="SAM" id="MobiDB-lite"/>
    </source>
</evidence>
<feature type="compositionally biased region" description="Basic and acidic residues" evidence="1">
    <location>
        <begin position="96"/>
        <end position="110"/>
    </location>
</feature>
<dbReference type="EMBL" id="CENE01000017">
    <property type="protein sequence ID" value="CEQ41731.1"/>
    <property type="molecule type" value="Genomic_DNA"/>
</dbReference>
<dbReference type="AlphaFoldDB" id="A0A0D6EPE7"/>